<dbReference type="EC" id="2.1.1.-" evidence="6"/>
<dbReference type="Proteomes" id="UP000193040">
    <property type="component" value="Unassembled WGS sequence"/>
</dbReference>
<evidence type="ECO:0000256" key="5">
    <source>
        <dbReference type="ARBA" id="ARBA00022691"/>
    </source>
</evidence>
<proteinExistence type="inferred from homology"/>
<dbReference type="GO" id="GO:0032259">
    <property type="term" value="P:methylation"/>
    <property type="evidence" value="ECO:0007669"/>
    <property type="project" value="UniProtKB-KW"/>
</dbReference>
<reference evidence="7 8" key="1">
    <citation type="submission" date="2017-03" db="EMBL/GenBank/DDBJ databases">
        <title>Genomic insights into Mycobacterium simiae human colonization.</title>
        <authorList>
            <person name="Steffani J.L."/>
            <person name="Brunck M.E."/>
            <person name="Cruz E."/>
            <person name="Montiel R."/>
            <person name="Barona F."/>
        </authorList>
    </citation>
    <scope>NUCLEOTIDE SEQUENCE [LARGE SCALE GENOMIC DNA]</scope>
    <source>
        <strain evidence="7 8">MsiGto</strain>
    </source>
</reference>
<dbReference type="AlphaFoldDB" id="A0A1X0Y3I3"/>
<evidence type="ECO:0000256" key="6">
    <source>
        <dbReference type="RuleBase" id="RU362030"/>
    </source>
</evidence>
<evidence type="ECO:0000313" key="8">
    <source>
        <dbReference type="Proteomes" id="UP000193040"/>
    </source>
</evidence>
<evidence type="ECO:0000256" key="4">
    <source>
        <dbReference type="ARBA" id="ARBA00022679"/>
    </source>
</evidence>
<keyword evidence="4" id="KW-0808">Transferase</keyword>
<evidence type="ECO:0000256" key="1">
    <source>
        <dbReference type="ARBA" id="ARBA00003907"/>
    </source>
</evidence>
<dbReference type="InterPro" id="IPR029063">
    <property type="entry name" value="SAM-dependent_MTases_sf"/>
</dbReference>
<comment type="similarity">
    <text evidence="2 6">Belongs to the UPF0677 family.</text>
</comment>
<evidence type="ECO:0000256" key="2">
    <source>
        <dbReference type="ARBA" id="ARBA00008138"/>
    </source>
</evidence>
<keyword evidence="5 6" id="KW-0949">S-adenosyl-L-methionine</keyword>
<dbReference type="PANTHER" id="PTHR43619:SF2">
    <property type="entry name" value="S-ADENOSYL-L-METHIONINE-DEPENDENT METHYLTRANSFERASES SUPERFAMILY PROTEIN"/>
    <property type="match status" value="1"/>
</dbReference>
<dbReference type="NCBIfam" id="TIGR00027">
    <property type="entry name" value="mthyl_TIGR00027"/>
    <property type="match status" value="1"/>
</dbReference>
<accession>A0A1X0Y3I3</accession>
<dbReference type="GO" id="GO:0008168">
    <property type="term" value="F:methyltransferase activity"/>
    <property type="evidence" value="ECO:0007669"/>
    <property type="project" value="UniProtKB-UniRule"/>
</dbReference>
<dbReference type="Gene3D" id="3.40.50.150">
    <property type="entry name" value="Vaccinia Virus protein VP39"/>
    <property type="match status" value="1"/>
</dbReference>
<dbReference type="InterPro" id="IPR011610">
    <property type="entry name" value="SAM_mthyl_Trfase_ML2640-like"/>
</dbReference>
<dbReference type="RefSeq" id="WP_084951312.1">
    <property type="nucleotide sequence ID" value="NZ_MZZM01000019.1"/>
</dbReference>
<comment type="caution">
    <text evidence="7">The sequence shown here is derived from an EMBL/GenBank/DDBJ whole genome shotgun (WGS) entry which is preliminary data.</text>
</comment>
<keyword evidence="3 6" id="KW-0489">Methyltransferase</keyword>
<name>A0A1X0Y3I3_MYCSI</name>
<sequence length="342" mass="37175">MTNNEERAGQKTADASESWDITTNLGATALAVAAQRAAETAQTHPLVRDEFAAILVAAVNEPGWIAMASGDLSWMGRENELGPRTAIVGREYVATRTVFFDEFCASAIEQGIQQVAIVAAGLDARSYRLPCLAGIHVYEIDQPAIHEFKQSTLRAQGHTPIANTHPVAVDLRNDDWPIALTEAGWDEAVPTAWIIEGLLPYLSSTEHERLFRTVTQLSANRSQLAAEVYHHATSHFGSERLERWKEEAADIDTALGVDVDVTAFIKHDDATDTASWLTNHGWVTETLDSRSEMARLGRPIPADLIDTAPASSLVTAVLPMTHEEGVAAALSRCSEDEQDTPG</sequence>
<protein>
    <recommendedName>
        <fullName evidence="6">S-adenosyl-L-methionine-dependent methyltransferase</fullName>
        <ecNumber evidence="6">2.1.1.-</ecNumber>
    </recommendedName>
</protein>
<dbReference type="InterPro" id="IPR007213">
    <property type="entry name" value="Ppm1/Ppm2/Tcmp"/>
</dbReference>
<organism evidence="7 8">
    <name type="scientific">Mycobacterium simiae</name>
    <name type="common">Mycobacterium habana</name>
    <dbReference type="NCBI Taxonomy" id="1784"/>
    <lineage>
        <taxon>Bacteria</taxon>
        <taxon>Bacillati</taxon>
        <taxon>Actinomycetota</taxon>
        <taxon>Actinomycetes</taxon>
        <taxon>Mycobacteriales</taxon>
        <taxon>Mycobacteriaceae</taxon>
        <taxon>Mycobacterium</taxon>
        <taxon>Mycobacterium simiae complex</taxon>
    </lineage>
</organism>
<evidence type="ECO:0000313" key="7">
    <source>
        <dbReference type="EMBL" id="ORJ59726.1"/>
    </source>
</evidence>
<dbReference type="PANTHER" id="PTHR43619">
    <property type="entry name" value="S-ADENOSYL-L-METHIONINE-DEPENDENT METHYLTRANSFERASE YKTD-RELATED"/>
    <property type="match status" value="1"/>
</dbReference>
<gene>
    <name evidence="7" type="ORF">B5M45_15720</name>
</gene>
<evidence type="ECO:0000256" key="3">
    <source>
        <dbReference type="ARBA" id="ARBA00022603"/>
    </source>
</evidence>
<dbReference type="SUPFAM" id="SSF53335">
    <property type="entry name" value="S-adenosyl-L-methionine-dependent methyltransferases"/>
    <property type="match status" value="1"/>
</dbReference>
<keyword evidence="8" id="KW-1185">Reference proteome</keyword>
<dbReference type="Pfam" id="PF04072">
    <property type="entry name" value="LCM"/>
    <property type="match status" value="1"/>
</dbReference>
<comment type="function">
    <text evidence="1 6">Exhibits S-adenosyl-L-methionine-dependent methyltransferase activity.</text>
</comment>
<dbReference type="EMBL" id="MZZM01000019">
    <property type="protein sequence ID" value="ORJ59726.1"/>
    <property type="molecule type" value="Genomic_DNA"/>
</dbReference>